<feature type="compositionally biased region" description="Gly residues" evidence="1">
    <location>
        <begin position="40"/>
        <end position="49"/>
    </location>
</feature>
<feature type="compositionally biased region" description="Basic residues" evidence="1">
    <location>
        <begin position="155"/>
        <end position="168"/>
    </location>
</feature>
<feature type="compositionally biased region" description="Basic and acidic residues" evidence="1">
    <location>
        <begin position="142"/>
        <end position="154"/>
    </location>
</feature>
<name>A0A7J8Z838_9ROSI</name>
<protein>
    <submittedName>
        <fullName evidence="2">Uncharacterized protein</fullName>
    </submittedName>
</protein>
<reference evidence="2 3" key="1">
    <citation type="journal article" date="2019" name="Genome Biol. Evol.">
        <title>Insights into the evolution of the New World diploid cottons (Gossypium, subgenus Houzingenia) based on genome sequencing.</title>
        <authorList>
            <person name="Grover C.E."/>
            <person name="Arick M.A. 2nd"/>
            <person name="Thrash A."/>
            <person name="Conover J.L."/>
            <person name="Sanders W.S."/>
            <person name="Peterson D.G."/>
            <person name="Frelichowski J.E."/>
            <person name="Scheffler J.A."/>
            <person name="Scheffler B.E."/>
            <person name="Wendel J.F."/>
        </authorList>
    </citation>
    <scope>NUCLEOTIDE SEQUENCE [LARGE SCALE GENOMIC DNA]</scope>
    <source>
        <strain evidence="2">4</strain>
        <tissue evidence="2">Leaf</tissue>
    </source>
</reference>
<comment type="caution">
    <text evidence="2">The sequence shown here is derived from an EMBL/GenBank/DDBJ whole genome shotgun (WGS) entry which is preliminary data.</text>
</comment>
<evidence type="ECO:0000313" key="3">
    <source>
        <dbReference type="Proteomes" id="UP000593574"/>
    </source>
</evidence>
<dbReference type="AlphaFoldDB" id="A0A7J8Z838"/>
<feature type="region of interest" description="Disordered" evidence="1">
    <location>
        <begin position="142"/>
        <end position="168"/>
    </location>
</feature>
<feature type="compositionally biased region" description="Basic and acidic residues" evidence="1">
    <location>
        <begin position="20"/>
        <end position="36"/>
    </location>
</feature>
<organism evidence="2 3">
    <name type="scientific">Gossypium laxum</name>
    <dbReference type="NCBI Taxonomy" id="34288"/>
    <lineage>
        <taxon>Eukaryota</taxon>
        <taxon>Viridiplantae</taxon>
        <taxon>Streptophyta</taxon>
        <taxon>Embryophyta</taxon>
        <taxon>Tracheophyta</taxon>
        <taxon>Spermatophyta</taxon>
        <taxon>Magnoliopsida</taxon>
        <taxon>eudicotyledons</taxon>
        <taxon>Gunneridae</taxon>
        <taxon>Pentapetalae</taxon>
        <taxon>rosids</taxon>
        <taxon>malvids</taxon>
        <taxon>Malvales</taxon>
        <taxon>Malvaceae</taxon>
        <taxon>Malvoideae</taxon>
        <taxon>Gossypium</taxon>
    </lineage>
</organism>
<proteinExistence type="predicted"/>
<feature type="region of interest" description="Disordered" evidence="1">
    <location>
        <begin position="20"/>
        <end position="61"/>
    </location>
</feature>
<evidence type="ECO:0000256" key="1">
    <source>
        <dbReference type="SAM" id="MobiDB-lite"/>
    </source>
</evidence>
<sequence length="219" mass="24076">MTVVEFMVKLGLGKVKLRSSKSEGRGVCEKDHKEDVVDGNGNGDNGGNGKPRVEKKKPNKKRGKLKCFLYDSPHILKKCSKKSVLSKKEKQVGKALGLGSSARGAKAKEAESEKKVMECFLCHGPYRLRKCLKNSVIEGDDRADKESKKLDSNKGKAKAKRAKRSKKKDKFVMKIVKLRPMRLNSSEAPELAESSTKLPLIGEVGSASDFKGKEVMQVG</sequence>
<dbReference type="EMBL" id="JABEZV010000003">
    <property type="protein sequence ID" value="MBA0708008.1"/>
    <property type="molecule type" value="Genomic_DNA"/>
</dbReference>
<evidence type="ECO:0000313" key="2">
    <source>
        <dbReference type="EMBL" id="MBA0708008.1"/>
    </source>
</evidence>
<accession>A0A7J8Z838</accession>
<keyword evidence="3" id="KW-1185">Reference proteome</keyword>
<gene>
    <name evidence="2" type="ORF">Golax_020003</name>
</gene>
<dbReference type="Proteomes" id="UP000593574">
    <property type="component" value="Unassembled WGS sequence"/>
</dbReference>